<feature type="domain" description="Phytase-like" evidence="3">
    <location>
        <begin position="115"/>
        <end position="467"/>
    </location>
</feature>
<accession>V9IRS0</accession>
<dbReference type="InterPro" id="IPR027372">
    <property type="entry name" value="Phytase-like_dom"/>
</dbReference>
<dbReference type="InterPro" id="IPR012854">
    <property type="entry name" value="Cu_amine_oxidase-like_N"/>
</dbReference>
<dbReference type="EMBL" id="JN225037">
    <property type="protein sequence ID" value="AFK65231.1"/>
    <property type="molecule type" value="Genomic_DNA"/>
</dbReference>
<dbReference type="Pfam" id="PF07833">
    <property type="entry name" value="Cu_amine_oxidN1"/>
    <property type="match status" value="1"/>
</dbReference>
<dbReference type="PANTHER" id="PTHR37957:SF1">
    <property type="entry name" value="PHYTASE-LIKE DOMAIN-CONTAINING PROTEIN"/>
    <property type="match status" value="1"/>
</dbReference>
<dbReference type="SUPFAM" id="SSF101898">
    <property type="entry name" value="NHL repeat"/>
    <property type="match status" value="1"/>
</dbReference>
<reference evidence="4" key="1">
    <citation type="submission" date="2011-07" db="EMBL/GenBank/DDBJ databases">
        <title>Some potential microbial weathering related gene sequences of Bacillus mucilaginosus.</title>
        <authorList>
            <person name="Lian B."/>
            <person name="Xiao B."/>
        </authorList>
    </citation>
    <scope>NUCLEOTIDE SEQUENCE</scope>
    <source>
        <strain evidence="4">K02</strain>
    </source>
</reference>
<evidence type="ECO:0000313" key="4">
    <source>
        <dbReference type="EMBL" id="AFK65231.1"/>
    </source>
</evidence>
<protein>
    <recommendedName>
        <fullName evidence="5">Copper amine oxidase domain-containing protein</fullName>
    </recommendedName>
</protein>
<keyword evidence="1" id="KW-0732">Signal</keyword>
<feature type="signal peptide" evidence="1">
    <location>
        <begin position="1"/>
        <end position="30"/>
    </location>
</feature>
<dbReference type="InterPro" id="IPR036582">
    <property type="entry name" value="Mao_N_sf"/>
</dbReference>
<dbReference type="SUPFAM" id="SSF55383">
    <property type="entry name" value="Copper amine oxidase, domain N"/>
    <property type="match status" value="1"/>
</dbReference>
<organism evidence="4">
    <name type="scientific">Paenibacillus mucilaginosus K02</name>
    <dbReference type="NCBI Taxonomy" id="997761"/>
    <lineage>
        <taxon>Bacteria</taxon>
        <taxon>Bacillati</taxon>
        <taxon>Bacillota</taxon>
        <taxon>Bacilli</taxon>
        <taxon>Bacillales</taxon>
        <taxon>Paenibacillaceae</taxon>
        <taxon>Paenibacillus</taxon>
    </lineage>
</organism>
<proteinExistence type="predicted"/>
<dbReference type="PANTHER" id="PTHR37957">
    <property type="entry name" value="BLR7070 PROTEIN"/>
    <property type="match status" value="1"/>
</dbReference>
<sequence>MKMKQMGSRAKWMMGSLAALSLLAAQGVDAAEEGLRAAAVKYGIWSGGQQVSLEKDPVVIDGSTYVPLRSLGEALGKQVEWDEWNGAIRLKDRPGIAAVHTWKTPGTLTGDLKEGGFSGLLHLPGDPEDTFYTLADRGPNGEFGKDKLRTFPDAGYVPRIYKIKEAGGGIQVLETIKLHLPAGRTDKVTGSSGISGLPNVDGPDEVPYDASGTQQLAYDPDGLDLEGIAYSPSDDTFWLADEYRPSLVQVKRDGTILGRYVPQGMKELLEKAGAQTELYDVLPGVYAKRISNRGFEGVSISPDGRYLFASIQSPMAVPDKKTGEASRALRILKLELASKKVVGEYLYVAENAELFEGVKQKDVVISDLSALSEGVLLVDERDKNAGAEAQIKRIYRADFSQATNLLGTEHSEKLEAMSIAEIREKGIVPVAKELIADVAQLGYPYEKLEGLAVVDKHTLAIVNDNDFGVDGYDAQGKLQVKELPTELYLIRLKEELR</sequence>
<feature type="domain" description="Copper amine oxidase-like N-terminal" evidence="2">
    <location>
        <begin position="46"/>
        <end position="87"/>
    </location>
</feature>
<evidence type="ECO:0000259" key="2">
    <source>
        <dbReference type="Pfam" id="PF07833"/>
    </source>
</evidence>
<evidence type="ECO:0000259" key="3">
    <source>
        <dbReference type="Pfam" id="PF13449"/>
    </source>
</evidence>
<evidence type="ECO:0008006" key="5">
    <source>
        <dbReference type="Google" id="ProtNLM"/>
    </source>
</evidence>
<feature type="chain" id="PRO_5004777833" description="Copper amine oxidase domain-containing protein" evidence="1">
    <location>
        <begin position="31"/>
        <end position="497"/>
    </location>
</feature>
<name>V9IRS0_9BACL</name>
<dbReference type="Pfam" id="PF13449">
    <property type="entry name" value="Phytase-like"/>
    <property type="match status" value="1"/>
</dbReference>
<evidence type="ECO:0000256" key="1">
    <source>
        <dbReference type="SAM" id="SignalP"/>
    </source>
</evidence>
<dbReference type="AlphaFoldDB" id="V9IRS0"/>